<protein>
    <submittedName>
        <fullName evidence="1">Uncharacterized protein</fullName>
    </submittedName>
</protein>
<sequence>MSSFSIAKARAAAAFSKEKPRSSITEWVDILTSSSYDDEVYDGIPDLIQSIDLQASGPTEASRAVRKKIKHGNTHQQYRALVILNALVENCGSTFHSTFVPSRSLTPSSRLRLFTDISPPTPRPIQKLGRRSWQFWLPGAASSRMTATPLASQVSIDRSNLPQSPRSDADREALAERERESEQKRRDKEEAKRKAREKRSKHKEARSKKSTTQTTADRKQFDFEMEKPQVLTAIANASSAANNLVNAITLVNTESDSLLTNERVQECLTKSKQTRKVIVRYIQVVEDEEIIGTLIETNERIIAALQTYDKLSDPNVTENDVKEVQQGLEAVQISGSQVQRLQEKQRAAVLRAVRQRPRTEDDALASPIHPDLQDLSFGALGPDQKRNLQPPMRPNTHSSHDHQEHSHGSLSDFSDYESSDEETYRGAGQSPRSQARKTYINVSDNEAEYEEDEDVARHISEDEDPFADPFGD</sequence>
<reference evidence="1" key="1">
    <citation type="submission" date="2021-03" db="EMBL/GenBank/DDBJ databases">
        <title>Evolutionary priming and transition to the ectomycorrhizal habit in an iconic lineage of mushroom-forming fungi: is preadaptation a requirement?</title>
        <authorList>
            <consortium name="DOE Joint Genome Institute"/>
            <person name="Looney B.P."/>
            <person name="Miyauchi S."/>
            <person name="Morin E."/>
            <person name="Drula E."/>
            <person name="Courty P.E."/>
            <person name="Chicoki N."/>
            <person name="Fauchery L."/>
            <person name="Kohler A."/>
            <person name="Kuo A."/>
            <person name="LaButti K."/>
            <person name="Pangilinan J."/>
            <person name="Lipzen A."/>
            <person name="Riley R."/>
            <person name="Andreopoulos W."/>
            <person name="He G."/>
            <person name="Johnson J."/>
            <person name="Barry K.W."/>
            <person name="Grigoriev I.V."/>
            <person name="Nagy L."/>
            <person name="Hibbett D."/>
            <person name="Henrissat B."/>
            <person name="Matheny P.B."/>
            <person name="Labbe J."/>
            <person name="Martin A.F."/>
        </authorList>
    </citation>
    <scope>NUCLEOTIDE SEQUENCE</scope>
    <source>
        <strain evidence="1">BPL698</strain>
    </source>
</reference>
<dbReference type="EMBL" id="JAGFNK010000008">
    <property type="protein sequence ID" value="KAI9512567.1"/>
    <property type="molecule type" value="Genomic_DNA"/>
</dbReference>
<dbReference type="Proteomes" id="UP001207468">
    <property type="component" value="Unassembled WGS sequence"/>
</dbReference>
<name>A0ACC0UNZ4_9AGAM</name>
<accession>A0ACC0UNZ4</accession>
<keyword evidence="2" id="KW-1185">Reference proteome</keyword>
<organism evidence="1 2">
    <name type="scientific">Russula earlei</name>
    <dbReference type="NCBI Taxonomy" id="71964"/>
    <lineage>
        <taxon>Eukaryota</taxon>
        <taxon>Fungi</taxon>
        <taxon>Dikarya</taxon>
        <taxon>Basidiomycota</taxon>
        <taxon>Agaricomycotina</taxon>
        <taxon>Agaricomycetes</taxon>
        <taxon>Russulales</taxon>
        <taxon>Russulaceae</taxon>
        <taxon>Russula</taxon>
    </lineage>
</organism>
<evidence type="ECO:0000313" key="1">
    <source>
        <dbReference type="EMBL" id="KAI9512567.1"/>
    </source>
</evidence>
<comment type="caution">
    <text evidence="1">The sequence shown here is derived from an EMBL/GenBank/DDBJ whole genome shotgun (WGS) entry which is preliminary data.</text>
</comment>
<proteinExistence type="predicted"/>
<evidence type="ECO:0000313" key="2">
    <source>
        <dbReference type="Proteomes" id="UP001207468"/>
    </source>
</evidence>
<gene>
    <name evidence="1" type="ORF">F5148DRAFT_1352063</name>
</gene>